<dbReference type="PANTHER" id="PTHR38448">
    <property type="entry name" value="REGULATORY PROTEIN YLBF-RELATED"/>
    <property type="match status" value="1"/>
</dbReference>
<evidence type="ECO:0000313" key="2">
    <source>
        <dbReference type="Proteomes" id="UP000094463"/>
    </source>
</evidence>
<dbReference type="InterPro" id="IPR052767">
    <property type="entry name" value="Bact_com_dev_regulator"/>
</dbReference>
<proteinExistence type="predicted"/>
<dbReference type="PATRIC" id="fig|632773.3.peg.1837"/>
<dbReference type="KEGG" id="bbev:BBEV_1750"/>
<dbReference type="Gene3D" id="1.20.1500.10">
    <property type="entry name" value="YheA/YmcA-like"/>
    <property type="match status" value="1"/>
</dbReference>
<dbReference type="InterPro" id="IPR016783">
    <property type="entry name" value="Biofilm_formation_YmcA"/>
</dbReference>
<sequence>MSEHYSKQEILDKARELADMISETEEVDFFKRAEGQINQHLKVQQIIGQIKKLQKEAVNLKHYEKTEALKETDAQIDALQDELDDIPLVQEFKQSQTEVNDLLQMVSYAISNTVTKKIIESTGGDVLAGTTTKSPFTMINQNQNQN</sequence>
<evidence type="ECO:0008006" key="3">
    <source>
        <dbReference type="Google" id="ProtNLM"/>
    </source>
</evidence>
<reference evidence="1 2" key="1">
    <citation type="submission" date="2015-08" db="EMBL/GenBank/DDBJ databases">
        <title>The complete genome sequence of Bacillus beveridgei MLTeJB.</title>
        <authorList>
            <person name="Hanson T.E."/>
            <person name="Mesa C."/>
            <person name="Basesman S.M."/>
            <person name="Oremland R.S."/>
        </authorList>
    </citation>
    <scope>NUCLEOTIDE SEQUENCE [LARGE SCALE GENOMIC DNA]</scope>
    <source>
        <strain evidence="1 2">MLTeJB</strain>
    </source>
</reference>
<dbReference type="EMBL" id="CP012502">
    <property type="protein sequence ID" value="AOM83111.1"/>
    <property type="molecule type" value="Genomic_DNA"/>
</dbReference>
<organism evidence="1 2">
    <name type="scientific">Salisediminibacterium beveridgei</name>
    <dbReference type="NCBI Taxonomy" id="632773"/>
    <lineage>
        <taxon>Bacteria</taxon>
        <taxon>Bacillati</taxon>
        <taxon>Bacillota</taxon>
        <taxon>Bacilli</taxon>
        <taxon>Bacillales</taxon>
        <taxon>Bacillaceae</taxon>
        <taxon>Salisediminibacterium</taxon>
    </lineage>
</organism>
<dbReference type="STRING" id="632773.BBEV_1750"/>
<dbReference type="InterPro" id="IPR023378">
    <property type="entry name" value="YheA/YmcA-like_dom_sf"/>
</dbReference>
<dbReference type="Pfam" id="PF06133">
    <property type="entry name" value="Com_YlbF"/>
    <property type="match status" value="1"/>
</dbReference>
<dbReference type="PANTHER" id="PTHR38448:SF1">
    <property type="entry name" value="YLBF FAMILY REGULATOR"/>
    <property type="match status" value="1"/>
</dbReference>
<dbReference type="InterPro" id="IPR010368">
    <property type="entry name" value="Com_YlbF"/>
</dbReference>
<dbReference type="AlphaFoldDB" id="A0A1D7QVR5"/>
<gene>
    <name evidence="1" type="ORF">BBEV_1750</name>
</gene>
<accession>A0A1D7QVR5</accession>
<protein>
    <recommendedName>
        <fullName evidence="3">Cell fate regulator YmcA, YheA/YmcA/DUF963 family (Controls sporulation, competence, biofilm development)</fullName>
    </recommendedName>
</protein>
<name>A0A1D7QVR5_9BACI</name>
<keyword evidence="2" id="KW-1185">Reference proteome</keyword>
<dbReference type="PIRSF" id="PIRSF021287">
    <property type="entry name" value="Biofilm_formation_YmcA"/>
    <property type="match status" value="1"/>
</dbReference>
<evidence type="ECO:0000313" key="1">
    <source>
        <dbReference type="EMBL" id="AOM83111.1"/>
    </source>
</evidence>
<dbReference type="Proteomes" id="UP000094463">
    <property type="component" value="Chromosome"/>
</dbReference>
<dbReference type="SUPFAM" id="SSF158622">
    <property type="entry name" value="YheA/YmcA-like"/>
    <property type="match status" value="1"/>
</dbReference>
<dbReference type="OrthoDB" id="2167788at2"/>